<keyword evidence="7" id="KW-0175">Coiled coil</keyword>
<dbReference type="EMBL" id="MCGO01000071">
    <property type="protein sequence ID" value="ORY32396.1"/>
    <property type="molecule type" value="Genomic_DNA"/>
</dbReference>
<evidence type="ECO:0000256" key="6">
    <source>
        <dbReference type="ARBA" id="ARBA00024695"/>
    </source>
</evidence>
<dbReference type="Pfam" id="PF04147">
    <property type="entry name" value="Nop14"/>
    <property type="match status" value="1"/>
</dbReference>
<organism evidence="9 10">
    <name type="scientific">Rhizoclosmatium globosum</name>
    <dbReference type="NCBI Taxonomy" id="329046"/>
    <lineage>
        <taxon>Eukaryota</taxon>
        <taxon>Fungi</taxon>
        <taxon>Fungi incertae sedis</taxon>
        <taxon>Chytridiomycota</taxon>
        <taxon>Chytridiomycota incertae sedis</taxon>
        <taxon>Chytridiomycetes</taxon>
        <taxon>Chytridiales</taxon>
        <taxon>Chytriomycetaceae</taxon>
        <taxon>Rhizoclosmatium</taxon>
    </lineage>
</organism>
<evidence type="ECO:0000256" key="7">
    <source>
        <dbReference type="SAM" id="Coils"/>
    </source>
</evidence>
<feature type="compositionally biased region" description="Acidic residues" evidence="8">
    <location>
        <begin position="324"/>
        <end position="338"/>
    </location>
</feature>
<dbReference type="STRING" id="329046.A0A1Y2BCF9"/>
<keyword evidence="10" id="KW-1185">Reference proteome</keyword>
<feature type="compositionally biased region" description="Acidic residues" evidence="8">
    <location>
        <begin position="372"/>
        <end position="449"/>
    </location>
</feature>
<comment type="function">
    <text evidence="6">Involved in nucleolar processing of pre-18S ribosomal RNA. Has a role in the nuclear export of 40S pre-ribosomal subunit to the cytoplasm.</text>
</comment>
<evidence type="ECO:0000256" key="5">
    <source>
        <dbReference type="ARBA" id="ARBA00023242"/>
    </source>
</evidence>
<feature type="compositionally biased region" description="Basic and acidic residues" evidence="8">
    <location>
        <begin position="216"/>
        <end position="227"/>
    </location>
</feature>
<dbReference type="GO" id="GO:0032040">
    <property type="term" value="C:small-subunit processome"/>
    <property type="evidence" value="ECO:0007669"/>
    <property type="project" value="InterPro"/>
</dbReference>
<accession>A0A1Y2BCF9</accession>
<dbReference type="InterPro" id="IPR007276">
    <property type="entry name" value="Nop14"/>
</dbReference>
<evidence type="ECO:0000256" key="1">
    <source>
        <dbReference type="ARBA" id="ARBA00004604"/>
    </source>
</evidence>
<evidence type="ECO:0000256" key="3">
    <source>
        <dbReference type="ARBA" id="ARBA00022517"/>
    </source>
</evidence>
<feature type="region of interest" description="Disordered" evidence="8">
    <location>
        <begin position="132"/>
        <end position="167"/>
    </location>
</feature>
<keyword evidence="4" id="KW-0698">rRNA processing</keyword>
<evidence type="ECO:0000256" key="4">
    <source>
        <dbReference type="ARBA" id="ARBA00022552"/>
    </source>
</evidence>
<keyword evidence="5" id="KW-0539">Nucleus</keyword>
<feature type="region of interest" description="Disordered" evidence="8">
    <location>
        <begin position="211"/>
        <end position="449"/>
    </location>
</feature>
<evidence type="ECO:0000256" key="8">
    <source>
        <dbReference type="SAM" id="MobiDB-lite"/>
    </source>
</evidence>
<protein>
    <submittedName>
        <fullName evidence="9">Nop14-like protein</fullName>
    </submittedName>
</protein>
<dbReference type="PANTHER" id="PTHR23183">
    <property type="entry name" value="NOP14"/>
    <property type="match status" value="1"/>
</dbReference>
<keyword evidence="3" id="KW-0690">Ribosome biogenesis</keyword>
<evidence type="ECO:0000256" key="2">
    <source>
        <dbReference type="ARBA" id="ARBA00007466"/>
    </source>
</evidence>
<sequence>MKQQLRSIDKSASANNPFERQFARLKHDVLGRKVKGVEGKPMAQRKKAEENRKKTLKVEMAKKNRVGGLVDRRFGENNPNLSMEDKLMERFMREQKGKSSRNSSLFNLEEEDLTHMGQSISGMDDYSLESGLQRVEDEEGNIDRDTVKYSHFGGFDDDPDPDRKKTKSEIMAEVIAKSKFHKHERQKLNEEVQQLGEEVDENLDDLKSLLLGTGGAKKEEAKPERPWRKPLTSQEEDYDNFIREMRGDARAAPTNRLKTEEEKAFEEKEKLEKMEAERLARMNGPVKSGKKRNAQADDLDDDFGFAQTMPVKKRGGRSKKGGDEGEEDDEDEEEEDDDPRGRNAMPLTYNKDGMLVNKEVFMMKRKPKKGETDEDDGGVDNEEEDDDEEEEYDEDDEDDEDDEEEDGEDGEDDENGNVEAEDDLEEDDAVELNGEEAVDVSADEDDEEEEIDEAAVAAQRAEAQATIPYTFAAPTDHAELLAYVDHLNPTDQAIVIHRIRVLYNAKLGGLNKSKLETLLRVLFDHLQYLTRKSPPDLDTVNALSKHLHELCVQFPQIAAEICIRRIKKLHATIQTAVDKSSALPWLDDIVLLKLVGTVFSVSDFEHVVGTRAQLLMAEFLVMCPATNGRQALSGIVLCQVLKEFVKTSKRYIPEVISFLHSLLDALHPSSSTNKNLSITSLSAPPMDLDLKTLLAKPATTTKKVEQHPSFKTDAFKAALLATVTNVIGQFVRIYSDASGFIEIFTPLLEKLEGYATLFQTANKKKSSKPSEALTNAFKVNIDIVKGLLASGKLKRKPLLLQKRKAMAIRTFVPKFQEHYSMDRRFDPNRERAKVKKDEAEYKKEFKGAMRELRKDGKFIARQRLEERKEKDAVYKKKMDRIMGDLANLEGAMRGYERMNKK</sequence>
<dbReference type="PANTHER" id="PTHR23183:SF0">
    <property type="entry name" value="NUCLEOLAR PROTEIN 14"/>
    <property type="match status" value="1"/>
</dbReference>
<feature type="compositionally biased region" description="Basic and acidic residues" evidence="8">
    <location>
        <begin position="46"/>
        <end position="62"/>
    </location>
</feature>
<feature type="compositionally biased region" description="Basic and acidic residues" evidence="8">
    <location>
        <begin position="257"/>
        <end position="280"/>
    </location>
</feature>
<comment type="subcellular location">
    <subcellularLocation>
        <location evidence="1">Nucleus</location>
        <location evidence="1">Nucleolus</location>
    </subcellularLocation>
</comment>
<feature type="coiled-coil region" evidence="7">
    <location>
        <begin position="178"/>
        <end position="209"/>
    </location>
</feature>
<evidence type="ECO:0000313" key="10">
    <source>
        <dbReference type="Proteomes" id="UP000193642"/>
    </source>
</evidence>
<gene>
    <name evidence="9" type="ORF">BCR33DRAFT_684733</name>
</gene>
<dbReference type="AlphaFoldDB" id="A0A1Y2BCF9"/>
<feature type="region of interest" description="Disordered" evidence="8">
    <location>
        <begin position="34"/>
        <end position="62"/>
    </location>
</feature>
<comment type="caution">
    <text evidence="9">The sequence shown here is derived from an EMBL/GenBank/DDBJ whole genome shotgun (WGS) entry which is preliminary data.</text>
</comment>
<proteinExistence type="inferred from homology"/>
<dbReference type="OrthoDB" id="441771at2759"/>
<evidence type="ECO:0000313" key="9">
    <source>
        <dbReference type="EMBL" id="ORY32396.1"/>
    </source>
</evidence>
<dbReference type="GO" id="GO:0030692">
    <property type="term" value="C:Noc4p-Nop14p complex"/>
    <property type="evidence" value="ECO:0007669"/>
    <property type="project" value="TreeGrafter"/>
</dbReference>
<dbReference type="GO" id="GO:0030490">
    <property type="term" value="P:maturation of SSU-rRNA"/>
    <property type="evidence" value="ECO:0007669"/>
    <property type="project" value="TreeGrafter"/>
</dbReference>
<dbReference type="Proteomes" id="UP000193642">
    <property type="component" value="Unassembled WGS sequence"/>
</dbReference>
<feature type="compositionally biased region" description="Basic and acidic residues" evidence="8">
    <location>
        <begin position="240"/>
        <end position="249"/>
    </location>
</feature>
<comment type="similarity">
    <text evidence="2">Belongs to the NOP14 family.</text>
</comment>
<reference evidence="9 10" key="1">
    <citation type="submission" date="2016-07" db="EMBL/GenBank/DDBJ databases">
        <title>Pervasive Adenine N6-methylation of Active Genes in Fungi.</title>
        <authorList>
            <consortium name="DOE Joint Genome Institute"/>
            <person name="Mondo S.J."/>
            <person name="Dannebaum R.O."/>
            <person name="Kuo R.C."/>
            <person name="Labutti K."/>
            <person name="Haridas S."/>
            <person name="Kuo A."/>
            <person name="Salamov A."/>
            <person name="Ahrendt S.R."/>
            <person name="Lipzen A."/>
            <person name="Sullivan W."/>
            <person name="Andreopoulos W.B."/>
            <person name="Clum A."/>
            <person name="Lindquist E."/>
            <person name="Daum C."/>
            <person name="Ramamoorthy G.K."/>
            <person name="Gryganskyi A."/>
            <person name="Culley D."/>
            <person name="Magnuson J.K."/>
            <person name="James T.Y."/>
            <person name="O'Malley M.A."/>
            <person name="Stajich J.E."/>
            <person name="Spatafora J.W."/>
            <person name="Visel A."/>
            <person name="Grigoriev I.V."/>
        </authorList>
    </citation>
    <scope>NUCLEOTIDE SEQUENCE [LARGE SCALE GENOMIC DNA]</scope>
    <source>
        <strain evidence="9 10">JEL800</strain>
    </source>
</reference>
<name>A0A1Y2BCF9_9FUNG</name>